<evidence type="ECO:0000313" key="5">
    <source>
        <dbReference type="EMBL" id="PVG81043.1"/>
    </source>
</evidence>
<dbReference type="PRINTS" id="PR00469">
    <property type="entry name" value="PNDRDTASEII"/>
</dbReference>
<organism evidence="5 6">
    <name type="scientific">Nocardioides gansuensis</name>
    <dbReference type="NCBI Taxonomy" id="2138300"/>
    <lineage>
        <taxon>Bacteria</taxon>
        <taxon>Bacillati</taxon>
        <taxon>Actinomycetota</taxon>
        <taxon>Actinomycetes</taxon>
        <taxon>Propionibacteriales</taxon>
        <taxon>Nocardioidaceae</taxon>
        <taxon>Nocardioides</taxon>
    </lineage>
</organism>
<proteinExistence type="predicted"/>
<evidence type="ECO:0000259" key="4">
    <source>
        <dbReference type="Pfam" id="PF07992"/>
    </source>
</evidence>
<evidence type="ECO:0000256" key="1">
    <source>
        <dbReference type="ARBA" id="ARBA00022630"/>
    </source>
</evidence>
<dbReference type="PRINTS" id="PR00368">
    <property type="entry name" value="FADPNR"/>
</dbReference>
<gene>
    <name evidence="5" type="ORF">DDE18_19665</name>
</gene>
<keyword evidence="2" id="KW-0560">Oxidoreductase</keyword>
<dbReference type="InterPro" id="IPR023753">
    <property type="entry name" value="FAD/NAD-binding_dom"/>
</dbReference>
<protein>
    <submittedName>
        <fullName evidence="5">Response regulator</fullName>
    </submittedName>
</protein>
<dbReference type="InterPro" id="IPR050097">
    <property type="entry name" value="Ferredoxin-NADP_redctase_2"/>
</dbReference>
<feature type="domain" description="FAD/NAD(P)-binding" evidence="4">
    <location>
        <begin position="237"/>
        <end position="540"/>
    </location>
</feature>
<comment type="caution">
    <text evidence="5">The sequence shown here is derived from an EMBL/GenBank/DDBJ whole genome shotgun (WGS) entry which is preliminary data.</text>
</comment>
<dbReference type="PANTHER" id="PTHR48105">
    <property type="entry name" value="THIOREDOXIN REDUCTASE 1-RELATED-RELATED"/>
    <property type="match status" value="1"/>
</dbReference>
<dbReference type="GO" id="GO:0004791">
    <property type="term" value="F:thioredoxin-disulfide reductase (NADPH) activity"/>
    <property type="evidence" value="ECO:0007669"/>
    <property type="project" value="UniProtKB-EC"/>
</dbReference>
<dbReference type="OrthoDB" id="109585at2"/>
<dbReference type="Proteomes" id="UP000246018">
    <property type="component" value="Unassembled WGS sequence"/>
</dbReference>
<dbReference type="SUPFAM" id="SSF51905">
    <property type="entry name" value="FAD/NAD(P)-binding domain"/>
    <property type="match status" value="2"/>
</dbReference>
<evidence type="ECO:0000313" key="6">
    <source>
        <dbReference type="Proteomes" id="UP000246018"/>
    </source>
</evidence>
<dbReference type="InterPro" id="IPR036188">
    <property type="entry name" value="FAD/NAD-bd_sf"/>
</dbReference>
<keyword evidence="1" id="KW-0285">Flavoprotein</keyword>
<accession>A0A2T8F5R3</accession>
<name>A0A2T8F5R3_9ACTN</name>
<keyword evidence="6" id="KW-1185">Reference proteome</keyword>
<dbReference type="Pfam" id="PF07992">
    <property type="entry name" value="Pyr_redox_2"/>
    <property type="match status" value="1"/>
</dbReference>
<evidence type="ECO:0000256" key="3">
    <source>
        <dbReference type="ARBA" id="ARBA00048132"/>
    </source>
</evidence>
<dbReference type="EMBL" id="QDGZ01000010">
    <property type="protein sequence ID" value="PVG81043.1"/>
    <property type="molecule type" value="Genomic_DNA"/>
</dbReference>
<reference evidence="5 6" key="1">
    <citation type="submission" date="2018-04" db="EMBL/GenBank/DDBJ databases">
        <title>Genome of Nocardioides gansuensis WSJ-1.</title>
        <authorList>
            <person name="Wu S."/>
            <person name="Wang G."/>
        </authorList>
    </citation>
    <scope>NUCLEOTIDE SEQUENCE [LARGE SCALE GENOMIC DNA]</scope>
    <source>
        <strain evidence="5 6">WSJ-1</strain>
    </source>
</reference>
<comment type="catalytic activity">
    <reaction evidence="3">
        <text>[thioredoxin]-dithiol + NADP(+) = [thioredoxin]-disulfide + NADPH + H(+)</text>
        <dbReference type="Rhea" id="RHEA:20345"/>
        <dbReference type="Rhea" id="RHEA-COMP:10698"/>
        <dbReference type="Rhea" id="RHEA-COMP:10700"/>
        <dbReference type="ChEBI" id="CHEBI:15378"/>
        <dbReference type="ChEBI" id="CHEBI:29950"/>
        <dbReference type="ChEBI" id="CHEBI:50058"/>
        <dbReference type="ChEBI" id="CHEBI:57783"/>
        <dbReference type="ChEBI" id="CHEBI:58349"/>
        <dbReference type="EC" id="1.8.1.9"/>
    </reaction>
</comment>
<evidence type="ECO:0000256" key="2">
    <source>
        <dbReference type="ARBA" id="ARBA00023002"/>
    </source>
</evidence>
<dbReference type="Gene3D" id="3.50.50.60">
    <property type="entry name" value="FAD/NAD(P)-binding domain"/>
    <property type="match status" value="2"/>
</dbReference>
<sequence length="552" mass="58535">MTSVDAVRAPAIVLVSGDVADELREQFWRYSREYELHVAGSCEEALQLTESILEGGSTVALFVSDSRLPDDDVINALQQWRALVPTARRLIAPPYERFLVDGPALRPGLAEGKYDAYLLMPRGVRDEEFHQAVSELLSDWGSTAADPEVFAASIVAEGHDALVWAIRDYLDRMGFPNRVCSPASPEGQEILARAGGTPSLPVVSALDREPVSASSVRDVAIALYGVPDKVNVPDIVDLAVVGAGPAGLAAAVYGSSEGLSTVVIEAEAIGGQAGSSSMIRNYLGFPRGISGMRLAQRARSQALRFGTRFFTGHDVVALVPGRPHTLQTTDGRVLARAVVVASGVRYNRLRVEPLEALVGLGVYYGTAMSTAREMSGSDAFVVGGGNSAGQAAVHLARHSRSVTILIRRPSLAETMSRYLIGEIDNNPRITVEPLTHVVDGGGDGRLEWLTTERIDTGERTTRPAAGLYLLIGASPHCSWLPPEVALDEFGFVLTGRDVPPETWIGGLPPASLATTVPGVFAVGDVRAGSTKRVATAAGEGASVVSSVHTWLS</sequence>
<dbReference type="RefSeq" id="WP_116573969.1">
    <property type="nucleotide sequence ID" value="NZ_QDGZ01000010.1"/>
</dbReference>
<dbReference type="AlphaFoldDB" id="A0A2T8F5R3"/>